<accession>A0A1T5F8D8</accession>
<dbReference type="AlphaFoldDB" id="A0A1T5F8D8"/>
<proteinExistence type="predicted"/>
<dbReference type="EMBL" id="FUYR01000006">
    <property type="protein sequence ID" value="SKB92429.1"/>
    <property type="molecule type" value="Genomic_DNA"/>
</dbReference>
<dbReference type="STRING" id="572036.SAMN05661099_3518"/>
<keyword evidence="2" id="KW-1185">Reference proteome</keyword>
<organism evidence="1 2">
    <name type="scientific">Daejeonella lutea</name>
    <dbReference type="NCBI Taxonomy" id="572036"/>
    <lineage>
        <taxon>Bacteria</taxon>
        <taxon>Pseudomonadati</taxon>
        <taxon>Bacteroidota</taxon>
        <taxon>Sphingobacteriia</taxon>
        <taxon>Sphingobacteriales</taxon>
        <taxon>Sphingobacteriaceae</taxon>
        <taxon>Daejeonella</taxon>
    </lineage>
</organism>
<evidence type="ECO:0000313" key="1">
    <source>
        <dbReference type="EMBL" id="SKB92429.1"/>
    </source>
</evidence>
<name>A0A1T5F8D8_9SPHI</name>
<sequence length="196" mass="21836">MKAFSKWEKAFFLNAKKYYRYLWGMKNYQILLMACLLSLAACGISNTSSSNSVVDDSGHTEGSDLNDKQAIQGTMQIKDTITVGDPVELKFVVINSADTVARFLKWSTPFEPLVSKYLDITDEDGTQVDYRGAMAKRAMPPSEESYVKLNPGDSLVVNVNLLEGYAISRAAKYKVVYVGEGMSGISVRDSVYFVYR</sequence>
<reference evidence="2" key="1">
    <citation type="submission" date="2017-02" db="EMBL/GenBank/DDBJ databases">
        <authorList>
            <person name="Varghese N."/>
            <person name="Submissions S."/>
        </authorList>
    </citation>
    <scope>NUCLEOTIDE SEQUENCE [LARGE SCALE GENOMIC DNA]</scope>
    <source>
        <strain evidence="2">DSM 22385</strain>
    </source>
</reference>
<gene>
    <name evidence="1" type="ORF">SAMN05661099_3518</name>
</gene>
<dbReference type="Proteomes" id="UP000189981">
    <property type="component" value="Unassembled WGS sequence"/>
</dbReference>
<dbReference type="Gene3D" id="2.60.40.2970">
    <property type="match status" value="1"/>
</dbReference>
<protein>
    <recommendedName>
        <fullName evidence="3">Protease</fullName>
    </recommendedName>
</protein>
<evidence type="ECO:0000313" key="2">
    <source>
        <dbReference type="Proteomes" id="UP000189981"/>
    </source>
</evidence>
<evidence type="ECO:0008006" key="3">
    <source>
        <dbReference type="Google" id="ProtNLM"/>
    </source>
</evidence>